<feature type="compositionally biased region" description="Basic and acidic residues" evidence="2">
    <location>
        <begin position="89"/>
        <end position="99"/>
    </location>
</feature>
<dbReference type="InterPro" id="IPR008984">
    <property type="entry name" value="SMAD_FHA_dom_sf"/>
</dbReference>
<dbReference type="AlphaFoldDB" id="A0A2T4URP3"/>
<feature type="domain" description="FHA" evidence="3">
    <location>
        <begin position="131"/>
        <end position="180"/>
    </location>
</feature>
<keyword evidence="5" id="KW-1185">Reference proteome</keyword>
<evidence type="ECO:0000259" key="3">
    <source>
        <dbReference type="PROSITE" id="PS50006"/>
    </source>
</evidence>
<gene>
    <name evidence="4" type="ORF">C1I63_04635</name>
</gene>
<dbReference type="RefSeq" id="WP_107573947.1">
    <property type="nucleotide sequence ID" value="NZ_PZPL01000001.1"/>
</dbReference>
<dbReference type="SUPFAM" id="SSF49879">
    <property type="entry name" value="SMAD/FHA domain"/>
    <property type="match status" value="1"/>
</dbReference>
<reference evidence="4 5" key="1">
    <citation type="submission" date="2018-03" db="EMBL/GenBank/DDBJ databases">
        <title>Bacteriophage NCPPB3778 and a type I-E CRISPR drive the evolution of the US Biological Select Agent, Rathayibacter toxicus.</title>
        <authorList>
            <person name="Davis E.W.II."/>
            <person name="Tabima J.F."/>
            <person name="Weisberg A.J."/>
            <person name="Dantas Lopes L."/>
            <person name="Wiseman M.S."/>
            <person name="Wiseman M.S."/>
            <person name="Pupko T."/>
            <person name="Belcher M.S."/>
            <person name="Sechler A.J."/>
            <person name="Tancos M.A."/>
            <person name="Schroeder B.K."/>
            <person name="Murray T.D."/>
            <person name="Luster D.G."/>
            <person name="Schneider W.L."/>
            <person name="Rogers E."/>
            <person name="Andreote F.D."/>
            <person name="Grunwald N.J."/>
            <person name="Putnam M.L."/>
            <person name="Chang J.H."/>
        </authorList>
    </citation>
    <scope>NUCLEOTIDE SEQUENCE [LARGE SCALE GENOMIC DNA]</scope>
    <source>
        <strain evidence="4 5">DSM 15933</strain>
    </source>
</reference>
<dbReference type="PROSITE" id="PS50006">
    <property type="entry name" value="FHA_DOMAIN"/>
    <property type="match status" value="1"/>
</dbReference>
<accession>A0A2T4URP3</accession>
<sequence length="204" mass="22483">MSELTLFLLRIAFLALLWFFVFGIVYALRSDLFGQRVRKMPPTAQQDDAPFVTAAQPVVQSAPQQAAPQPSSPQQQPAPVQQQAPSARRSREAAAERTDFGGVATVHTAQRLVITSGPKRGTELELSGEPLTIGRSSESTLVIRDDYTSTHHARLLIWNDEWMIQDLDSTNGTFLDGRRVGAPTKVPLNTPVKVGTTTFELRRS</sequence>
<dbReference type="InterPro" id="IPR050923">
    <property type="entry name" value="Cell_Proc_Reg/RNA_Proc"/>
</dbReference>
<comment type="caution">
    <text evidence="4">The sequence shown here is derived from an EMBL/GenBank/DDBJ whole genome shotgun (WGS) entry which is preliminary data.</text>
</comment>
<dbReference type="InterPro" id="IPR032030">
    <property type="entry name" value="YscD_cytoplasmic_dom"/>
</dbReference>
<evidence type="ECO:0000313" key="5">
    <source>
        <dbReference type="Proteomes" id="UP000241085"/>
    </source>
</evidence>
<feature type="region of interest" description="Disordered" evidence="2">
    <location>
        <begin position="57"/>
        <end position="99"/>
    </location>
</feature>
<dbReference type="InterPro" id="IPR000253">
    <property type="entry name" value="FHA_dom"/>
</dbReference>
<feature type="compositionally biased region" description="Low complexity" evidence="2">
    <location>
        <begin position="57"/>
        <end position="87"/>
    </location>
</feature>
<name>A0A2T4URP3_9MICO</name>
<proteinExistence type="predicted"/>
<organism evidence="4 5">
    <name type="scientific">Rathayibacter caricis DSM 15933</name>
    <dbReference type="NCBI Taxonomy" id="1328867"/>
    <lineage>
        <taxon>Bacteria</taxon>
        <taxon>Bacillati</taxon>
        <taxon>Actinomycetota</taxon>
        <taxon>Actinomycetes</taxon>
        <taxon>Micrococcales</taxon>
        <taxon>Microbacteriaceae</taxon>
        <taxon>Rathayibacter</taxon>
    </lineage>
</organism>
<evidence type="ECO:0000313" key="4">
    <source>
        <dbReference type="EMBL" id="PTL72199.1"/>
    </source>
</evidence>
<dbReference type="SMART" id="SM00240">
    <property type="entry name" value="FHA"/>
    <property type="match status" value="1"/>
</dbReference>
<dbReference type="Pfam" id="PF16697">
    <property type="entry name" value="Yop-YscD_cpl"/>
    <property type="match status" value="1"/>
</dbReference>
<keyword evidence="1" id="KW-0597">Phosphoprotein</keyword>
<dbReference type="Gene3D" id="2.60.200.20">
    <property type="match status" value="1"/>
</dbReference>
<dbReference type="PANTHER" id="PTHR23308">
    <property type="entry name" value="NUCLEAR INHIBITOR OF PROTEIN PHOSPHATASE-1"/>
    <property type="match status" value="1"/>
</dbReference>
<protein>
    <submittedName>
        <fullName evidence="4">FHA domain-containing protein</fullName>
    </submittedName>
</protein>
<evidence type="ECO:0000256" key="1">
    <source>
        <dbReference type="ARBA" id="ARBA00022553"/>
    </source>
</evidence>
<dbReference type="Proteomes" id="UP000241085">
    <property type="component" value="Unassembled WGS sequence"/>
</dbReference>
<evidence type="ECO:0000256" key="2">
    <source>
        <dbReference type="SAM" id="MobiDB-lite"/>
    </source>
</evidence>
<dbReference type="EMBL" id="PZPL01000001">
    <property type="protein sequence ID" value="PTL72199.1"/>
    <property type="molecule type" value="Genomic_DNA"/>
</dbReference>